<dbReference type="GO" id="GO:0030154">
    <property type="term" value="P:cell differentiation"/>
    <property type="evidence" value="ECO:0007669"/>
    <property type="project" value="UniProtKB-KW"/>
</dbReference>
<keyword evidence="5" id="KW-0879">Wnt signaling pathway</keyword>
<evidence type="ECO:0000313" key="14">
    <source>
        <dbReference type="Proteomes" id="UP000053676"/>
    </source>
</evidence>
<keyword evidence="14" id="KW-1185">Reference proteome</keyword>
<feature type="disulfide bond" evidence="9">
    <location>
        <begin position="90"/>
        <end position="128"/>
    </location>
</feature>
<dbReference type="Gene3D" id="1.10.2000.10">
    <property type="entry name" value="Frizzled cysteine-rich domain"/>
    <property type="match status" value="1"/>
</dbReference>
<evidence type="ECO:0000256" key="7">
    <source>
        <dbReference type="ARBA" id="ARBA00022782"/>
    </source>
</evidence>
<keyword evidence="6 10" id="KW-0732">Signal</keyword>
<evidence type="ECO:0000256" key="2">
    <source>
        <dbReference type="ARBA" id="ARBA00010054"/>
    </source>
</evidence>
<dbReference type="SUPFAM" id="SSF63501">
    <property type="entry name" value="Frizzled cysteine-rich domain"/>
    <property type="match status" value="1"/>
</dbReference>
<protein>
    <submittedName>
        <fullName evidence="13">Fz domain protein</fullName>
    </submittedName>
</protein>
<dbReference type="PROSITE" id="PS50189">
    <property type="entry name" value="NTR"/>
    <property type="match status" value="1"/>
</dbReference>
<dbReference type="GO" id="GO:0005615">
    <property type="term" value="C:extracellular space"/>
    <property type="evidence" value="ECO:0007669"/>
    <property type="project" value="TreeGrafter"/>
</dbReference>
<dbReference type="GO" id="GO:0035567">
    <property type="term" value="P:non-canonical Wnt signaling pathway"/>
    <property type="evidence" value="ECO:0007669"/>
    <property type="project" value="TreeGrafter"/>
</dbReference>
<feature type="signal peptide" evidence="10">
    <location>
        <begin position="1"/>
        <end position="17"/>
    </location>
</feature>
<dbReference type="PROSITE" id="PS50038">
    <property type="entry name" value="FZ"/>
    <property type="match status" value="1"/>
</dbReference>
<dbReference type="InterPro" id="IPR001134">
    <property type="entry name" value="Netrin_domain"/>
</dbReference>
<evidence type="ECO:0000256" key="10">
    <source>
        <dbReference type="SAM" id="SignalP"/>
    </source>
</evidence>
<dbReference type="AlphaFoldDB" id="W2SG99"/>
<dbReference type="GO" id="GO:0060070">
    <property type="term" value="P:canonical Wnt signaling pathway"/>
    <property type="evidence" value="ECO:0007669"/>
    <property type="project" value="TreeGrafter"/>
</dbReference>
<dbReference type="EMBL" id="KI669240">
    <property type="protein sequence ID" value="ETN68573.1"/>
    <property type="molecule type" value="Genomic_DNA"/>
</dbReference>
<dbReference type="InterPro" id="IPR020067">
    <property type="entry name" value="Frizzled_dom"/>
</dbReference>
<comment type="subcellular location">
    <subcellularLocation>
        <location evidence="1">Secreted</location>
    </subcellularLocation>
</comment>
<evidence type="ECO:0000259" key="11">
    <source>
        <dbReference type="PROSITE" id="PS50038"/>
    </source>
</evidence>
<keyword evidence="8 9" id="KW-1015">Disulfide bond</keyword>
<dbReference type="GO" id="GO:0017147">
    <property type="term" value="F:Wnt-protein binding"/>
    <property type="evidence" value="ECO:0007669"/>
    <property type="project" value="TreeGrafter"/>
</dbReference>
<sequence length="340" mass="38802">MSRVSLLLAALLLTTNSAYLSDSWMLSSERPVGPRCVPIPHNLTICYGMQVDSDIFQYTQMRLPNLLEHETINEAIHQSSDWKSLLQLNCHPDTQLFLCSLFAPICLPTMDKEILPCRSLCQAVKQGCEGRMSVYGFPWPEMLSCDKYPEDNDMCIKAMNTEKQGKLARPMHGEKSNVRVSTEELHHFAARDISCPACSQVGTYENLVDHFCRSQLVVKARVDAVSGTHISLRNARSLKKGDRRRSIDDTDVRLSSDSSECPCNVTDGVERRFLVMASKNNDGQLVANLILPWKKEKGFKRAIHQFQRLNCKSLGREIRESASRRPHYYSMRRHNQRRLL</sequence>
<dbReference type="KEGG" id="nai:NECAME_05537"/>
<evidence type="ECO:0000256" key="3">
    <source>
        <dbReference type="ARBA" id="ARBA00022473"/>
    </source>
</evidence>
<proteinExistence type="inferred from homology"/>
<dbReference type="InterPro" id="IPR008993">
    <property type="entry name" value="TIMP-like_OB-fold"/>
</dbReference>
<feature type="domain" description="NTR" evidence="12">
    <location>
        <begin position="195"/>
        <end position="311"/>
    </location>
</feature>
<evidence type="ECO:0000256" key="9">
    <source>
        <dbReference type="PROSITE-ProRule" id="PRU00090"/>
    </source>
</evidence>
<evidence type="ECO:0000256" key="6">
    <source>
        <dbReference type="ARBA" id="ARBA00022729"/>
    </source>
</evidence>
<dbReference type="PANTHER" id="PTHR11309">
    <property type="entry name" value="FRIZZLED"/>
    <property type="match status" value="1"/>
</dbReference>
<name>W2SG99_NECAM</name>
<accession>W2SG99</accession>
<dbReference type="Pfam" id="PF01759">
    <property type="entry name" value="NTR"/>
    <property type="match status" value="1"/>
</dbReference>
<feature type="chain" id="PRO_5004824318" evidence="10">
    <location>
        <begin position="18"/>
        <end position="340"/>
    </location>
</feature>
<reference evidence="14" key="1">
    <citation type="journal article" date="2014" name="Nat. Genet.">
        <title>Genome of the human hookworm Necator americanus.</title>
        <authorList>
            <person name="Tang Y.T."/>
            <person name="Gao X."/>
            <person name="Rosa B.A."/>
            <person name="Abubucker S."/>
            <person name="Hallsworth-Pepin K."/>
            <person name="Martin J."/>
            <person name="Tyagi R."/>
            <person name="Heizer E."/>
            <person name="Zhang X."/>
            <person name="Bhonagiri-Palsikar V."/>
            <person name="Minx P."/>
            <person name="Warren W.C."/>
            <person name="Wang Q."/>
            <person name="Zhan B."/>
            <person name="Hotez P.J."/>
            <person name="Sternberg P.W."/>
            <person name="Dougall A."/>
            <person name="Gaze S.T."/>
            <person name="Mulvenna J."/>
            <person name="Sotillo J."/>
            <person name="Ranganathan S."/>
            <person name="Rabelo E.M."/>
            <person name="Wilson R.K."/>
            <person name="Felgner P.L."/>
            <person name="Bethony J."/>
            <person name="Hawdon J.M."/>
            <person name="Gasser R.B."/>
            <person name="Loukas A."/>
            <person name="Mitreva M."/>
        </authorList>
    </citation>
    <scope>NUCLEOTIDE SEQUENCE [LARGE SCALE GENOMIC DNA]</scope>
</reference>
<dbReference type="Proteomes" id="UP000053676">
    <property type="component" value="Unassembled WGS sequence"/>
</dbReference>
<comment type="similarity">
    <text evidence="2">Belongs to the secreted frizzled-related protein (sFRP) family.</text>
</comment>
<dbReference type="Pfam" id="PF01392">
    <property type="entry name" value="Fz"/>
    <property type="match status" value="1"/>
</dbReference>
<evidence type="ECO:0000313" key="13">
    <source>
        <dbReference type="EMBL" id="ETN68573.1"/>
    </source>
</evidence>
<dbReference type="OrthoDB" id="10053709at2759"/>
<evidence type="ECO:0000256" key="4">
    <source>
        <dbReference type="ARBA" id="ARBA00022525"/>
    </source>
</evidence>
<dbReference type="InterPro" id="IPR036790">
    <property type="entry name" value="Frizzled_dom_sf"/>
</dbReference>
<keyword evidence="4" id="KW-0964">Secreted</keyword>
<dbReference type="Gene3D" id="2.40.50.120">
    <property type="match status" value="1"/>
</dbReference>
<evidence type="ECO:0000256" key="5">
    <source>
        <dbReference type="ARBA" id="ARBA00022687"/>
    </source>
</evidence>
<dbReference type="SUPFAM" id="SSF50242">
    <property type="entry name" value="TIMP-like"/>
    <property type="match status" value="1"/>
</dbReference>
<dbReference type="InterPro" id="IPR015526">
    <property type="entry name" value="Frizzled/SFRP"/>
</dbReference>
<keyword evidence="3" id="KW-0217">Developmental protein</keyword>
<gene>
    <name evidence="13" type="ORF">NECAME_05537</name>
</gene>
<comment type="caution">
    <text evidence="9">Lacks conserved residue(s) required for the propagation of feature annotation.</text>
</comment>
<evidence type="ECO:0000259" key="12">
    <source>
        <dbReference type="PROSITE" id="PS50189"/>
    </source>
</evidence>
<dbReference type="SMART" id="SM00063">
    <property type="entry name" value="FRI"/>
    <property type="match status" value="1"/>
</dbReference>
<dbReference type="InterPro" id="IPR018933">
    <property type="entry name" value="Netrin_module_non-TIMP"/>
</dbReference>
<dbReference type="FunFam" id="1.10.2000.10:FF:000001">
    <property type="entry name" value="secreted frizzled-related protein 2"/>
    <property type="match status" value="1"/>
</dbReference>
<dbReference type="OMA" id="ILPWKKE"/>
<organism evidence="13 14">
    <name type="scientific">Necator americanus</name>
    <name type="common">Human hookworm</name>
    <dbReference type="NCBI Taxonomy" id="51031"/>
    <lineage>
        <taxon>Eukaryota</taxon>
        <taxon>Metazoa</taxon>
        <taxon>Ecdysozoa</taxon>
        <taxon>Nematoda</taxon>
        <taxon>Chromadorea</taxon>
        <taxon>Rhabditida</taxon>
        <taxon>Rhabditina</taxon>
        <taxon>Rhabditomorpha</taxon>
        <taxon>Strongyloidea</taxon>
        <taxon>Ancylostomatidae</taxon>
        <taxon>Bunostominae</taxon>
        <taxon>Necator</taxon>
    </lineage>
</organism>
<keyword evidence="7" id="KW-0221">Differentiation</keyword>
<evidence type="ECO:0000256" key="8">
    <source>
        <dbReference type="ARBA" id="ARBA00023157"/>
    </source>
</evidence>
<evidence type="ECO:0000256" key="1">
    <source>
        <dbReference type="ARBA" id="ARBA00004613"/>
    </source>
</evidence>
<feature type="domain" description="FZ" evidence="11">
    <location>
        <begin position="35"/>
        <end position="158"/>
    </location>
</feature>
<dbReference type="PANTHER" id="PTHR11309:SF148">
    <property type="entry name" value="SECRETED FRIZZLED-RELATED PROTEIN 1"/>
    <property type="match status" value="1"/>
</dbReference>
<feature type="disulfide bond" evidence="9">
    <location>
        <begin position="121"/>
        <end position="145"/>
    </location>
</feature>
<dbReference type="STRING" id="51031.W2SG99"/>